<dbReference type="InterPro" id="IPR036111">
    <property type="entry name" value="Mal/L-sulfo/L-lacto_DH-like_sf"/>
</dbReference>
<evidence type="ECO:0000313" key="4">
    <source>
        <dbReference type="Proteomes" id="UP000321949"/>
    </source>
</evidence>
<dbReference type="Proteomes" id="UP000321949">
    <property type="component" value="Unassembled WGS sequence"/>
</dbReference>
<accession>A0A5C8I6C4</accession>
<comment type="caution">
    <text evidence="3">The sequence shown here is derived from an EMBL/GenBank/DDBJ whole genome shotgun (WGS) entry which is preliminary data.</text>
</comment>
<dbReference type="InterPro" id="IPR043143">
    <property type="entry name" value="Mal/L-sulf/L-lact_DH-like_NADP"/>
</dbReference>
<dbReference type="PANTHER" id="PTHR11091">
    <property type="entry name" value="OXIDOREDUCTASE-RELATED"/>
    <property type="match status" value="1"/>
</dbReference>
<reference evidence="3 4" key="1">
    <citation type="submission" date="2019-08" db="EMBL/GenBank/DDBJ databases">
        <authorList>
            <person name="Dong K."/>
        </authorList>
    </citation>
    <scope>NUCLEOTIDE SEQUENCE [LARGE SCALE GENOMIC DNA]</scope>
    <source>
        <strain evidence="3 4">K-1</strain>
    </source>
</reference>
<dbReference type="OrthoDB" id="924592at2"/>
<dbReference type="InterPro" id="IPR003767">
    <property type="entry name" value="Malate/L-lactate_DH-like"/>
</dbReference>
<keyword evidence="4" id="KW-1185">Reference proteome</keyword>
<comment type="similarity">
    <text evidence="1">Belongs to the LDH2/MDH2 oxidoreductase family.</text>
</comment>
<evidence type="ECO:0000256" key="2">
    <source>
        <dbReference type="ARBA" id="ARBA00023002"/>
    </source>
</evidence>
<dbReference type="InterPro" id="IPR043144">
    <property type="entry name" value="Mal/L-sulf/L-lact_DH-like_ah"/>
</dbReference>
<evidence type="ECO:0000256" key="1">
    <source>
        <dbReference type="ARBA" id="ARBA00006056"/>
    </source>
</evidence>
<dbReference type="SUPFAM" id="SSF89733">
    <property type="entry name" value="L-sulfolactate dehydrogenase-like"/>
    <property type="match status" value="1"/>
</dbReference>
<dbReference type="EMBL" id="VRSX01000001">
    <property type="protein sequence ID" value="TXK14971.1"/>
    <property type="molecule type" value="Genomic_DNA"/>
</dbReference>
<dbReference type="PANTHER" id="PTHR11091:SF0">
    <property type="entry name" value="MALATE DEHYDROGENASE"/>
    <property type="match status" value="1"/>
</dbReference>
<dbReference type="Pfam" id="PF02615">
    <property type="entry name" value="Ldh_2"/>
    <property type="match status" value="1"/>
</dbReference>
<proteinExistence type="inferred from homology"/>
<keyword evidence="2" id="KW-0560">Oxidoreductase</keyword>
<gene>
    <name evidence="3" type="ORF">FVP74_00655</name>
</gene>
<protein>
    <submittedName>
        <fullName evidence="3">Malate/lactate/ureidoglycolate dehydrogenase</fullName>
    </submittedName>
</protein>
<name>A0A5C8I6C4_9MICO</name>
<dbReference type="Gene3D" id="3.30.1370.60">
    <property type="entry name" value="Hypothetical oxidoreductase yiak, domain 2"/>
    <property type="match status" value="1"/>
</dbReference>
<dbReference type="GO" id="GO:0016491">
    <property type="term" value="F:oxidoreductase activity"/>
    <property type="evidence" value="ECO:0007669"/>
    <property type="project" value="UniProtKB-KW"/>
</dbReference>
<dbReference type="RefSeq" id="WP_147049800.1">
    <property type="nucleotide sequence ID" value="NZ_BKAH01000003.1"/>
</dbReference>
<dbReference type="NCBIfam" id="NF007504">
    <property type="entry name" value="PRK10098.1"/>
    <property type="match status" value="1"/>
</dbReference>
<evidence type="ECO:0000313" key="3">
    <source>
        <dbReference type="EMBL" id="TXK14971.1"/>
    </source>
</evidence>
<dbReference type="Gene3D" id="1.10.1530.10">
    <property type="match status" value="1"/>
</dbReference>
<sequence length="376" mass="39153">MARRGRPRRPGTRPAVTRLRYRAGDLREVARAVIEAFGSSADEAAVVADHMVGANLKGHDSHGVGLLASYDADLAAGSLVPNARPQTLLDAGPLLQIDARFGFGQRVGREAVDAAISRARAHGVALLTLRHAHHLGRIGTYGEQAAAAGLVSVHFVNVLGVTPLVAPFGGAQARFGTDPVCIALPGEHGTAPVVMDWATSMVAYGKARVAYHDGSVFPEPVLVSADGVPTADPSVMFTDPPGALLPFGSHKGGGMLFVTELLAGILSGGGTLADDDVPRGLVNNMVSIVIDPRTLGDAGWQSAQLRDMIAYATSARPAVAGRPILVPGEIERQRESDRLARGIEIGDEEWAGIRDAGRAHGVPESVFDVAGEHATA</sequence>
<dbReference type="AlphaFoldDB" id="A0A5C8I6C4"/>
<organism evidence="3 4">
    <name type="scientific">Microbacterium saccharophilum</name>
    <dbReference type="NCBI Taxonomy" id="1213358"/>
    <lineage>
        <taxon>Bacteria</taxon>
        <taxon>Bacillati</taxon>
        <taxon>Actinomycetota</taxon>
        <taxon>Actinomycetes</taxon>
        <taxon>Micrococcales</taxon>
        <taxon>Microbacteriaceae</taxon>
        <taxon>Microbacterium</taxon>
    </lineage>
</organism>